<sequence length="302" mass="34222">MKNLTIKISVLLSVLFLSACKTENSNVKENDSLSIENSYLGQKPPGLTPIPFAPGLVSTDLYEVNSAFTPDMKAFYFIRRGEENKKSAFYEYKYNEINGEWKKSEIASPWIGRPVISPDGQTMHLGDRYLKRTEAGWSELQKLEPPTVSNDSMYIMRLSSSSNGTYYFDTYKENDSTFPIRYSRLINGKHEEPKALPKAINTGTFLSHPFIAPDESYLLFDAKREDGFGDSDIYISFKQNDGTWGEGINLGDKINTNAWEASASITPDGKYLFFSRNVGSDDFENVDIFWVDAKVIYALKKE</sequence>
<evidence type="ECO:0000313" key="2">
    <source>
        <dbReference type="EMBL" id="MEE1975829.1"/>
    </source>
</evidence>
<accession>A0ABU7IS84</accession>
<feature type="chain" id="PRO_5046906106" description="WD40 repeat protein" evidence="1">
    <location>
        <begin position="20"/>
        <end position="302"/>
    </location>
</feature>
<dbReference type="EMBL" id="JAZDDG010000003">
    <property type="protein sequence ID" value="MEE1975829.1"/>
    <property type="molecule type" value="Genomic_DNA"/>
</dbReference>
<dbReference type="Pfam" id="PF07676">
    <property type="entry name" value="PD40"/>
    <property type="match status" value="1"/>
</dbReference>
<feature type="signal peptide" evidence="1">
    <location>
        <begin position="1"/>
        <end position="19"/>
    </location>
</feature>
<evidence type="ECO:0000313" key="3">
    <source>
        <dbReference type="Proteomes" id="UP001356308"/>
    </source>
</evidence>
<organism evidence="2 3">
    <name type="scientific">Maribacter cobaltidurans</name>
    <dbReference type="NCBI Taxonomy" id="1178778"/>
    <lineage>
        <taxon>Bacteria</taxon>
        <taxon>Pseudomonadati</taxon>
        <taxon>Bacteroidota</taxon>
        <taxon>Flavobacteriia</taxon>
        <taxon>Flavobacteriales</taxon>
        <taxon>Flavobacteriaceae</taxon>
        <taxon>Maribacter</taxon>
    </lineage>
</organism>
<evidence type="ECO:0008006" key="4">
    <source>
        <dbReference type="Google" id="ProtNLM"/>
    </source>
</evidence>
<dbReference type="Proteomes" id="UP001356308">
    <property type="component" value="Unassembled WGS sequence"/>
</dbReference>
<dbReference type="RefSeq" id="WP_272650650.1">
    <property type="nucleotide sequence ID" value="NZ_JAZDDG010000003.1"/>
</dbReference>
<comment type="caution">
    <text evidence="2">The sequence shown here is derived from an EMBL/GenBank/DDBJ whole genome shotgun (WGS) entry which is preliminary data.</text>
</comment>
<dbReference type="InterPro" id="IPR011659">
    <property type="entry name" value="WD40"/>
</dbReference>
<protein>
    <recommendedName>
        <fullName evidence="4">WD40 repeat protein</fullName>
    </recommendedName>
</protein>
<keyword evidence="1" id="KW-0732">Signal</keyword>
<name>A0ABU7IS84_9FLAO</name>
<gene>
    <name evidence="2" type="ORF">V1I91_07095</name>
</gene>
<keyword evidence="3" id="KW-1185">Reference proteome</keyword>
<evidence type="ECO:0000256" key="1">
    <source>
        <dbReference type="SAM" id="SignalP"/>
    </source>
</evidence>
<dbReference type="PROSITE" id="PS51257">
    <property type="entry name" value="PROKAR_LIPOPROTEIN"/>
    <property type="match status" value="1"/>
</dbReference>
<proteinExistence type="predicted"/>
<dbReference type="SUPFAM" id="SSF82171">
    <property type="entry name" value="DPP6 N-terminal domain-like"/>
    <property type="match status" value="1"/>
</dbReference>
<reference evidence="2 3" key="1">
    <citation type="submission" date="2024-01" db="EMBL/GenBank/DDBJ databases">
        <title>Maribacter spp. originated from different algae showed divergent polysaccharides utilization ability.</title>
        <authorList>
            <person name="Wang H."/>
            <person name="Wu Y."/>
        </authorList>
    </citation>
    <scope>NUCLEOTIDE SEQUENCE [LARGE SCALE GENOMIC DNA]</scope>
    <source>
        <strain evidence="2 3">PR1</strain>
    </source>
</reference>